<evidence type="ECO:0000256" key="14">
    <source>
        <dbReference type="SAM" id="Phobius"/>
    </source>
</evidence>
<feature type="transmembrane region" description="Helical" evidence="14">
    <location>
        <begin position="5"/>
        <end position="23"/>
    </location>
</feature>
<evidence type="ECO:0000256" key="4">
    <source>
        <dbReference type="ARBA" id="ARBA00022475"/>
    </source>
</evidence>
<evidence type="ECO:0000256" key="13">
    <source>
        <dbReference type="ARBA" id="ARBA00023136"/>
    </source>
</evidence>
<name>A0ABM9EXP1_9BACI</name>
<keyword evidence="12" id="KW-0902">Two-component regulatory system</keyword>
<dbReference type="InterPro" id="IPR036890">
    <property type="entry name" value="HATPase_C_sf"/>
</dbReference>
<accession>A0ABM9EXP1</accession>
<dbReference type="SMART" id="SM00387">
    <property type="entry name" value="HATPase_c"/>
    <property type="match status" value="1"/>
</dbReference>
<dbReference type="Pfam" id="PF07694">
    <property type="entry name" value="5TM-5TMR_LYT"/>
    <property type="match status" value="1"/>
</dbReference>
<feature type="transmembrane region" description="Helical" evidence="14">
    <location>
        <begin position="29"/>
        <end position="51"/>
    </location>
</feature>
<comment type="subcellular location">
    <subcellularLocation>
        <location evidence="2">Cell membrane</location>
        <topology evidence="2">Multi-pass membrane protein</topology>
    </subcellularLocation>
</comment>
<keyword evidence="17" id="KW-1185">Reference proteome</keyword>
<evidence type="ECO:0000313" key="16">
    <source>
        <dbReference type="EMBL" id="CAH2717437.1"/>
    </source>
</evidence>
<dbReference type="InterPro" id="IPR003661">
    <property type="entry name" value="HisK_dim/P_dom"/>
</dbReference>
<evidence type="ECO:0000256" key="6">
    <source>
        <dbReference type="ARBA" id="ARBA00022679"/>
    </source>
</evidence>
<evidence type="ECO:0000259" key="15">
    <source>
        <dbReference type="PROSITE" id="PS50109"/>
    </source>
</evidence>
<dbReference type="SUPFAM" id="SSF55874">
    <property type="entry name" value="ATPase domain of HSP90 chaperone/DNA topoisomerase II/histidine kinase"/>
    <property type="match status" value="1"/>
</dbReference>
<evidence type="ECO:0000256" key="12">
    <source>
        <dbReference type="ARBA" id="ARBA00023012"/>
    </source>
</evidence>
<dbReference type="EMBL" id="CALBWS010000048">
    <property type="protein sequence ID" value="CAH2717437.1"/>
    <property type="molecule type" value="Genomic_DNA"/>
</dbReference>
<evidence type="ECO:0000313" key="17">
    <source>
        <dbReference type="Proteomes" id="UP000838308"/>
    </source>
</evidence>
<evidence type="ECO:0000256" key="5">
    <source>
        <dbReference type="ARBA" id="ARBA00022553"/>
    </source>
</evidence>
<evidence type="ECO:0000256" key="3">
    <source>
        <dbReference type="ARBA" id="ARBA00012438"/>
    </source>
</evidence>
<comment type="catalytic activity">
    <reaction evidence="1">
        <text>ATP + protein L-histidine = ADP + protein N-phospho-L-histidine.</text>
        <dbReference type="EC" id="2.7.13.3"/>
    </reaction>
</comment>
<keyword evidence="7 14" id="KW-0812">Transmembrane</keyword>
<dbReference type="SMART" id="SM00388">
    <property type="entry name" value="HisKA"/>
    <property type="match status" value="1"/>
</dbReference>
<feature type="transmembrane region" description="Helical" evidence="14">
    <location>
        <begin position="156"/>
        <end position="178"/>
    </location>
</feature>
<dbReference type="Proteomes" id="UP000838308">
    <property type="component" value="Unassembled WGS sequence"/>
</dbReference>
<sequence>MFETLLLNFLFLLLPVLIFLIFFEHKPHSYNKIILIFLSAVTMILCITMPIKLSIGIIIDLRYIPFIIVALYGGYKYVFPLYIVLNLYRTYIGGDGTLNSFLFSTLIFMVVPLINRKFVQMNSKNRIISAGTVCFLTFVFYLATLSTVFEVLNSDFWNITFSTLTANVGAILVIMVLIEKIISNMKNREQFIHSERLNVVSELSASVSHEIRNPLTVTSGFLQLLKASKTITQEERRYIELSLLEVLRAEKIVSDYLSFAKPQSENMVYSNFLTETEYAKNLIIPYAIMHQVDVQFHFNNTLYTRYDQNQIQQCLINLYKNGIEAMKDTGGGTLFISISEKEQNIIIKIQDTGIGMTRDQISRLGKPYYSTKEKGTGLGMLMVYSTINKVKGTIEIDSQKGKGTTFVLKIPIQP</sequence>
<dbReference type="PANTHER" id="PTHR43065">
    <property type="entry name" value="SENSOR HISTIDINE KINASE"/>
    <property type="match status" value="1"/>
</dbReference>
<proteinExistence type="predicted"/>
<keyword evidence="6 16" id="KW-0808">Transferase</keyword>
<protein>
    <recommendedName>
        <fullName evidence="3">histidine kinase</fullName>
        <ecNumber evidence="3">2.7.13.3</ecNumber>
    </recommendedName>
</protein>
<dbReference type="InterPro" id="IPR004358">
    <property type="entry name" value="Sig_transdc_His_kin-like_C"/>
</dbReference>
<organism evidence="16 17">
    <name type="scientific">Neobacillus rhizosphaerae</name>
    <dbReference type="NCBI Taxonomy" id="2880965"/>
    <lineage>
        <taxon>Bacteria</taxon>
        <taxon>Bacillati</taxon>
        <taxon>Bacillota</taxon>
        <taxon>Bacilli</taxon>
        <taxon>Bacillales</taxon>
        <taxon>Bacillaceae</taxon>
        <taxon>Neobacillus</taxon>
    </lineage>
</organism>
<dbReference type="Gene3D" id="3.30.565.10">
    <property type="entry name" value="Histidine kinase-like ATPase, C-terminal domain"/>
    <property type="match status" value="1"/>
</dbReference>
<reference evidence="16" key="1">
    <citation type="submission" date="2022-04" db="EMBL/GenBank/DDBJ databases">
        <authorList>
            <person name="Criscuolo A."/>
        </authorList>
    </citation>
    <scope>NUCLEOTIDE SEQUENCE</scope>
    <source>
        <strain evidence="16">CIP111895</strain>
    </source>
</reference>
<dbReference type="InterPro" id="IPR005467">
    <property type="entry name" value="His_kinase_dom"/>
</dbReference>
<evidence type="ECO:0000256" key="1">
    <source>
        <dbReference type="ARBA" id="ARBA00000085"/>
    </source>
</evidence>
<feature type="domain" description="Histidine kinase" evidence="15">
    <location>
        <begin position="206"/>
        <end position="414"/>
    </location>
</feature>
<evidence type="ECO:0000256" key="8">
    <source>
        <dbReference type="ARBA" id="ARBA00022741"/>
    </source>
</evidence>
<dbReference type="InterPro" id="IPR036097">
    <property type="entry name" value="HisK_dim/P_sf"/>
</dbReference>
<comment type="caution">
    <text evidence="16">The sequence shown here is derived from an EMBL/GenBank/DDBJ whole genome shotgun (WGS) entry which is preliminary data.</text>
</comment>
<dbReference type="PROSITE" id="PS50109">
    <property type="entry name" value="HIS_KIN"/>
    <property type="match status" value="1"/>
</dbReference>
<dbReference type="GO" id="GO:0004673">
    <property type="term" value="F:protein histidine kinase activity"/>
    <property type="evidence" value="ECO:0007669"/>
    <property type="project" value="UniProtKB-EC"/>
</dbReference>
<keyword evidence="5" id="KW-0597">Phosphoprotein</keyword>
<dbReference type="Pfam" id="PF02518">
    <property type="entry name" value="HATPase_c"/>
    <property type="match status" value="1"/>
</dbReference>
<dbReference type="Pfam" id="PF00512">
    <property type="entry name" value="HisKA"/>
    <property type="match status" value="1"/>
</dbReference>
<dbReference type="RefSeq" id="WP_248737651.1">
    <property type="nucleotide sequence ID" value="NZ_CALBWS010000048.1"/>
</dbReference>
<dbReference type="PRINTS" id="PR00344">
    <property type="entry name" value="BCTRLSENSOR"/>
</dbReference>
<keyword evidence="9 16" id="KW-0418">Kinase</keyword>
<keyword evidence="8" id="KW-0547">Nucleotide-binding</keyword>
<gene>
    <name evidence="16" type="primary">rcsC_12</name>
    <name evidence="16" type="ORF">BACCIP111895_04629</name>
</gene>
<evidence type="ECO:0000256" key="9">
    <source>
        <dbReference type="ARBA" id="ARBA00022777"/>
    </source>
</evidence>
<feature type="transmembrane region" description="Helical" evidence="14">
    <location>
        <begin position="63"/>
        <end position="85"/>
    </location>
</feature>
<evidence type="ECO:0000256" key="2">
    <source>
        <dbReference type="ARBA" id="ARBA00004651"/>
    </source>
</evidence>
<keyword evidence="10" id="KW-0067">ATP-binding</keyword>
<feature type="transmembrane region" description="Helical" evidence="14">
    <location>
        <begin position="97"/>
        <end position="115"/>
    </location>
</feature>
<evidence type="ECO:0000256" key="10">
    <source>
        <dbReference type="ARBA" id="ARBA00022840"/>
    </source>
</evidence>
<feature type="transmembrane region" description="Helical" evidence="14">
    <location>
        <begin position="127"/>
        <end position="144"/>
    </location>
</feature>
<dbReference type="EC" id="2.7.13.3" evidence="3"/>
<dbReference type="InterPro" id="IPR003594">
    <property type="entry name" value="HATPase_dom"/>
</dbReference>
<dbReference type="CDD" id="cd00082">
    <property type="entry name" value="HisKA"/>
    <property type="match status" value="1"/>
</dbReference>
<keyword evidence="4" id="KW-1003">Cell membrane</keyword>
<dbReference type="Gene3D" id="1.10.287.130">
    <property type="match status" value="1"/>
</dbReference>
<keyword evidence="11 14" id="KW-1133">Transmembrane helix</keyword>
<dbReference type="SUPFAM" id="SSF47384">
    <property type="entry name" value="Homodimeric domain of signal transducing histidine kinase"/>
    <property type="match status" value="1"/>
</dbReference>
<keyword evidence="13 14" id="KW-0472">Membrane</keyword>
<dbReference type="InterPro" id="IPR011620">
    <property type="entry name" value="Sig_transdc_His_kinase_LytS_TM"/>
</dbReference>
<evidence type="ECO:0000256" key="7">
    <source>
        <dbReference type="ARBA" id="ARBA00022692"/>
    </source>
</evidence>
<dbReference type="PANTHER" id="PTHR43065:SF46">
    <property type="entry name" value="C4-DICARBOXYLATE TRANSPORT SENSOR PROTEIN DCTB"/>
    <property type="match status" value="1"/>
</dbReference>
<evidence type="ECO:0000256" key="11">
    <source>
        <dbReference type="ARBA" id="ARBA00022989"/>
    </source>
</evidence>